<dbReference type="Proteomes" id="UP000502345">
    <property type="component" value="Chromosome"/>
</dbReference>
<keyword evidence="12" id="KW-0251">Elongation factor</keyword>
<evidence type="ECO:0000256" key="8">
    <source>
        <dbReference type="HAMAP-Rule" id="MF_00105"/>
    </source>
</evidence>
<dbReference type="PROSITE" id="PS00829">
    <property type="entry name" value="GREAB_1"/>
    <property type="match status" value="1"/>
</dbReference>
<evidence type="ECO:0000259" key="10">
    <source>
        <dbReference type="Pfam" id="PF01272"/>
    </source>
</evidence>
<gene>
    <name evidence="8" type="primary">greA</name>
    <name evidence="12" type="ORF">G9444_4476</name>
</gene>
<dbReference type="GO" id="GO:0070063">
    <property type="term" value="F:RNA polymerase binding"/>
    <property type="evidence" value="ECO:0007669"/>
    <property type="project" value="InterPro"/>
</dbReference>
<evidence type="ECO:0000313" key="12">
    <source>
        <dbReference type="EMBL" id="QIP41720.1"/>
    </source>
</evidence>
<evidence type="ECO:0000259" key="11">
    <source>
        <dbReference type="Pfam" id="PF03449"/>
    </source>
</evidence>
<evidence type="ECO:0000256" key="5">
    <source>
        <dbReference type="ARBA" id="ARBA00023163"/>
    </source>
</evidence>
<evidence type="ECO:0000256" key="4">
    <source>
        <dbReference type="ARBA" id="ARBA00023125"/>
    </source>
</evidence>
<dbReference type="SUPFAM" id="SSF46557">
    <property type="entry name" value="GreA transcript cleavage protein, N-terminal domain"/>
    <property type="match status" value="1"/>
</dbReference>
<keyword evidence="3 8" id="KW-0805">Transcription regulation</keyword>
<dbReference type="InterPro" id="IPR028624">
    <property type="entry name" value="Tscrpt_elong_fac_GreA/B"/>
</dbReference>
<dbReference type="InterPro" id="IPR001437">
    <property type="entry name" value="Tscrpt_elong_fac_GreA/B_C"/>
</dbReference>
<dbReference type="GO" id="GO:0003677">
    <property type="term" value="F:DNA binding"/>
    <property type="evidence" value="ECO:0007669"/>
    <property type="project" value="UniProtKB-UniRule"/>
</dbReference>
<dbReference type="SUPFAM" id="SSF54534">
    <property type="entry name" value="FKBP-like"/>
    <property type="match status" value="1"/>
</dbReference>
<dbReference type="GO" id="GO:0003746">
    <property type="term" value="F:translation elongation factor activity"/>
    <property type="evidence" value="ECO:0007669"/>
    <property type="project" value="UniProtKB-KW"/>
</dbReference>
<dbReference type="InterPro" id="IPR036805">
    <property type="entry name" value="Tscrpt_elong_fac_GreA/B_N_sf"/>
</dbReference>
<dbReference type="AlphaFoldDB" id="A0A6G9CY27"/>
<accession>A0A6G9CY27</accession>
<dbReference type="Gene3D" id="1.10.287.180">
    <property type="entry name" value="Transcription elongation factor, GreA/GreB, N-terminal domain"/>
    <property type="match status" value="1"/>
</dbReference>
<dbReference type="NCBIfam" id="NF001262">
    <property type="entry name" value="PRK00226.1-3"/>
    <property type="match status" value="1"/>
</dbReference>
<dbReference type="Pfam" id="PF03449">
    <property type="entry name" value="GreA_GreB_N"/>
    <property type="match status" value="1"/>
</dbReference>
<evidence type="ECO:0000256" key="7">
    <source>
        <dbReference type="ARBA" id="ARBA00030776"/>
    </source>
</evidence>
<keyword evidence="12" id="KW-0648">Protein biosynthesis</keyword>
<dbReference type="PROSITE" id="PS00830">
    <property type="entry name" value="GREAB_2"/>
    <property type="match status" value="1"/>
</dbReference>
<dbReference type="PANTHER" id="PTHR30437:SF4">
    <property type="entry name" value="TRANSCRIPTION ELONGATION FACTOR GREA"/>
    <property type="match status" value="1"/>
</dbReference>
<dbReference type="FunFam" id="1.10.287.180:FF:000001">
    <property type="entry name" value="Transcription elongation factor GreA"/>
    <property type="match status" value="1"/>
</dbReference>
<dbReference type="Gene3D" id="3.10.50.30">
    <property type="entry name" value="Transcription elongation factor, GreA/GreB, C-terminal domain"/>
    <property type="match status" value="1"/>
</dbReference>
<organism evidence="12 13">
    <name type="scientific">Rhodococcus erythropolis</name>
    <name type="common">Arthrobacter picolinophilus</name>
    <dbReference type="NCBI Taxonomy" id="1833"/>
    <lineage>
        <taxon>Bacteria</taxon>
        <taxon>Bacillati</taxon>
        <taxon>Actinomycetota</taxon>
        <taxon>Actinomycetes</taxon>
        <taxon>Mycobacteriales</taxon>
        <taxon>Nocardiaceae</taxon>
        <taxon>Rhodococcus</taxon>
        <taxon>Rhodococcus erythropolis group</taxon>
    </lineage>
</organism>
<dbReference type="Pfam" id="PF01272">
    <property type="entry name" value="GreA_GreB"/>
    <property type="match status" value="1"/>
</dbReference>
<reference evidence="12 13" key="1">
    <citation type="submission" date="2020-03" db="EMBL/GenBank/DDBJ databases">
        <title>Screen low temperature-resistant strains for efficient degradation of petroleum hydrocarbons under the low temperature.</title>
        <authorList>
            <person name="Wang Y."/>
            <person name="Chen J."/>
        </authorList>
    </citation>
    <scope>NUCLEOTIDE SEQUENCE [LARGE SCALE GENOMIC DNA]</scope>
    <source>
        <strain evidence="12 13">KB1</strain>
    </source>
</reference>
<comment type="function">
    <text evidence="6 8 9">Necessary for efficient RNA polymerase transcription elongation past template-encoded arresting sites. The arresting sites in DNA have the property of trapping a certain fraction of elongating RNA polymerases that pass through, resulting in locked ternary complexes. Cleavage of the nascent transcript by cleavage factors such as GreA or GreB allows the resumption of elongation from the new 3'terminus. GreA releases sequences of 2 to 3 nucleotides.</text>
</comment>
<dbReference type="NCBIfam" id="TIGR01462">
    <property type="entry name" value="greA"/>
    <property type="match status" value="1"/>
</dbReference>
<evidence type="ECO:0000313" key="13">
    <source>
        <dbReference type="Proteomes" id="UP000502345"/>
    </source>
</evidence>
<dbReference type="GO" id="GO:0006354">
    <property type="term" value="P:DNA-templated transcription elongation"/>
    <property type="evidence" value="ECO:0007669"/>
    <property type="project" value="TreeGrafter"/>
</dbReference>
<comment type="similarity">
    <text evidence="1 8 9">Belongs to the GreA/GreB family.</text>
</comment>
<proteinExistence type="inferred from homology"/>
<keyword evidence="4 8" id="KW-0238">DNA-binding</keyword>
<evidence type="ECO:0000256" key="2">
    <source>
        <dbReference type="ARBA" id="ARBA00013729"/>
    </source>
</evidence>
<dbReference type="InterPro" id="IPR036953">
    <property type="entry name" value="GreA/GreB_C_sf"/>
</dbReference>
<dbReference type="EMBL" id="CP050124">
    <property type="protein sequence ID" value="QIP41720.1"/>
    <property type="molecule type" value="Genomic_DNA"/>
</dbReference>
<dbReference type="InterPro" id="IPR022691">
    <property type="entry name" value="Tscrpt_elong_fac_GreA/B_N"/>
</dbReference>
<name>A0A6G9CY27_RHOER</name>
<keyword evidence="5 8" id="KW-0804">Transcription</keyword>
<dbReference type="PANTHER" id="PTHR30437">
    <property type="entry name" value="TRANSCRIPTION ELONGATION FACTOR GREA"/>
    <property type="match status" value="1"/>
</dbReference>
<evidence type="ECO:0000256" key="1">
    <source>
        <dbReference type="ARBA" id="ARBA00008213"/>
    </source>
</evidence>
<dbReference type="HAMAP" id="MF_00105">
    <property type="entry name" value="GreA_GreB"/>
    <property type="match status" value="1"/>
</dbReference>
<dbReference type="InterPro" id="IPR006359">
    <property type="entry name" value="Tscrpt_elong_fac_GreA"/>
</dbReference>
<evidence type="ECO:0000256" key="9">
    <source>
        <dbReference type="RuleBase" id="RU000556"/>
    </source>
</evidence>
<dbReference type="InterPro" id="IPR023459">
    <property type="entry name" value="Tscrpt_elong_fac_GreA/B_fam"/>
</dbReference>
<feature type="domain" description="Transcription elongation factor GreA/GreB N-terminal" evidence="11">
    <location>
        <begin position="11"/>
        <end position="79"/>
    </location>
</feature>
<feature type="domain" description="Transcription elongation factor GreA/GreB C-terminal" evidence="10">
    <location>
        <begin position="86"/>
        <end position="163"/>
    </location>
</feature>
<dbReference type="InterPro" id="IPR018151">
    <property type="entry name" value="TF_GreA/GreB_CS"/>
</dbReference>
<sequence>MIEMTETQVTWLTQESHDRLKNELDQLIANRPVIAAEINERREEGDLKENGGYHAAREEQGQQEARIRQLQELLNSAKVGEAPTQSGVALPGSVVKVYYDGDESDTETFLIATREEGARDAKLEVYSPNSPLGGALLEAKVGDTREYNLPNGSTMKVTLLSAEPYHS</sequence>
<evidence type="ECO:0000256" key="6">
    <source>
        <dbReference type="ARBA" id="ARBA00024916"/>
    </source>
</evidence>
<dbReference type="PIRSF" id="PIRSF006092">
    <property type="entry name" value="GreA_GreB"/>
    <property type="match status" value="1"/>
</dbReference>
<protein>
    <recommendedName>
        <fullName evidence="2 8">Transcription elongation factor GreA</fullName>
    </recommendedName>
    <alternativeName>
        <fullName evidence="7 8">Transcript cleavage factor GreA</fullName>
    </alternativeName>
</protein>
<evidence type="ECO:0000256" key="3">
    <source>
        <dbReference type="ARBA" id="ARBA00023015"/>
    </source>
</evidence>
<dbReference type="GO" id="GO:0032784">
    <property type="term" value="P:regulation of DNA-templated transcription elongation"/>
    <property type="evidence" value="ECO:0007669"/>
    <property type="project" value="UniProtKB-UniRule"/>
</dbReference>